<reference evidence="4" key="2">
    <citation type="submission" date="2022-01" db="EMBL/GenBank/DDBJ databases">
        <authorList>
            <person name="Yamashiro T."/>
            <person name="Shiraishi A."/>
            <person name="Satake H."/>
            <person name="Nakayama K."/>
        </authorList>
    </citation>
    <scope>NUCLEOTIDE SEQUENCE</scope>
</reference>
<feature type="domain" description="RRM" evidence="3">
    <location>
        <begin position="48"/>
        <end position="125"/>
    </location>
</feature>
<dbReference type="CDD" id="cd00590">
    <property type="entry name" value="RRM_SF"/>
    <property type="match status" value="1"/>
</dbReference>
<comment type="caution">
    <text evidence="4">The sequence shown here is derived from an EMBL/GenBank/DDBJ whole genome shotgun (WGS) entry which is preliminary data.</text>
</comment>
<sequence>MAIRKCILDLPSIQSLVSIIMGPDDWQEVSRKKHGYRSYEDDVARISISVYVSNLPEVFSAKDLFHACNKYGHVVDSFIPQKRSKEGKRFGFVKFINVFNVERLVDNLCTVWIGRNKLQANKARFVRTSLNSRSSLNGRYNRDPPRDDRLSGGHKENTVRPVKGNKASSIHSFATVLKGNSKVADICSPPAMVLDEDCVVHRNLEHHIMGEVKCFSSIPNLYVLLAQEGFKNVKVVYIGGQWVMVDLKSAQAKKNFMQHIGVASWFLHLRNAQLDFVSKDRVVWVDIEGVPLHGWTSATFNKWVLWGKLLVIEEGTLYNVACIQMHVSKRDGSADAQYCDTVIHESYCISSDIS</sequence>
<dbReference type="GO" id="GO:0003964">
    <property type="term" value="F:RNA-directed DNA polymerase activity"/>
    <property type="evidence" value="ECO:0007669"/>
    <property type="project" value="UniProtKB-KW"/>
</dbReference>
<dbReference type="SMART" id="SM00360">
    <property type="entry name" value="RRM"/>
    <property type="match status" value="1"/>
</dbReference>
<organism evidence="4 5">
    <name type="scientific">Tanacetum coccineum</name>
    <dbReference type="NCBI Taxonomy" id="301880"/>
    <lineage>
        <taxon>Eukaryota</taxon>
        <taxon>Viridiplantae</taxon>
        <taxon>Streptophyta</taxon>
        <taxon>Embryophyta</taxon>
        <taxon>Tracheophyta</taxon>
        <taxon>Spermatophyta</taxon>
        <taxon>Magnoliopsida</taxon>
        <taxon>eudicotyledons</taxon>
        <taxon>Gunneridae</taxon>
        <taxon>Pentapetalae</taxon>
        <taxon>asterids</taxon>
        <taxon>campanulids</taxon>
        <taxon>Asterales</taxon>
        <taxon>Asteraceae</taxon>
        <taxon>Asteroideae</taxon>
        <taxon>Anthemideae</taxon>
        <taxon>Anthemidinae</taxon>
        <taxon>Tanacetum</taxon>
    </lineage>
</organism>
<gene>
    <name evidence="4" type="ORF">Tco_0820840</name>
</gene>
<reference evidence="4" key="1">
    <citation type="journal article" date="2022" name="Int. J. Mol. Sci.">
        <title>Draft Genome of Tanacetum Coccineum: Genomic Comparison of Closely Related Tanacetum-Family Plants.</title>
        <authorList>
            <person name="Yamashiro T."/>
            <person name="Shiraishi A."/>
            <person name="Nakayama K."/>
            <person name="Satake H."/>
        </authorList>
    </citation>
    <scope>NUCLEOTIDE SEQUENCE</scope>
</reference>
<keyword evidence="4" id="KW-0548">Nucleotidyltransferase</keyword>
<evidence type="ECO:0000256" key="2">
    <source>
        <dbReference type="SAM" id="MobiDB-lite"/>
    </source>
</evidence>
<dbReference type="Pfam" id="PF00076">
    <property type="entry name" value="RRM_1"/>
    <property type="match status" value="1"/>
</dbReference>
<feature type="compositionally biased region" description="Basic and acidic residues" evidence="2">
    <location>
        <begin position="140"/>
        <end position="158"/>
    </location>
</feature>
<dbReference type="SUPFAM" id="SSF54928">
    <property type="entry name" value="RNA-binding domain, RBD"/>
    <property type="match status" value="1"/>
</dbReference>
<dbReference type="PROSITE" id="PS50102">
    <property type="entry name" value="RRM"/>
    <property type="match status" value="1"/>
</dbReference>
<keyword evidence="4" id="KW-0695">RNA-directed DNA polymerase</keyword>
<feature type="region of interest" description="Disordered" evidence="2">
    <location>
        <begin position="136"/>
        <end position="165"/>
    </location>
</feature>
<dbReference type="EMBL" id="BQNB010012135">
    <property type="protein sequence ID" value="GJS99670.1"/>
    <property type="molecule type" value="Genomic_DNA"/>
</dbReference>
<evidence type="ECO:0000259" key="3">
    <source>
        <dbReference type="PROSITE" id="PS50102"/>
    </source>
</evidence>
<dbReference type="Proteomes" id="UP001151760">
    <property type="component" value="Unassembled WGS sequence"/>
</dbReference>
<dbReference type="InterPro" id="IPR035979">
    <property type="entry name" value="RBD_domain_sf"/>
</dbReference>
<keyword evidence="5" id="KW-1185">Reference proteome</keyword>
<proteinExistence type="predicted"/>
<dbReference type="InterPro" id="IPR012677">
    <property type="entry name" value="Nucleotide-bd_a/b_plait_sf"/>
</dbReference>
<dbReference type="InterPro" id="IPR000504">
    <property type="entry name" value="RRM_dom"/>
</dbReference>
<evidence type="ECO:0000256" key="1">
    <source>
        <dbReference type="PROSITE-ProRule" id="PRU00176"/>
    </source>
</evidence>
<keyword evidence="1" id="KW-0694">RNA-binding</keyword>
<evidence type="ECO:0000313" key="4">
    <source>
        <dbReference type="EMBL" id="GJS99670.1"/>
    </source>
</evidence>
<name>A0ABQ5AER6_9ASTR</name>
<accession>A0ABQ5AER6</accession>
<keyword evidence="4" id="KW-0808">Transferase</keyword>
<evidence type="ECO:0000313" key="5">
    <source>
        <dbReference type="Proteomes" id="UP001151760"/>
    </source>
</evidence>
<protein>
    <submittedName>
        <fullName evidence="4">RNA-directed DNA polymerase, eukaryota</fullName>
    </submittedName>
</protein>
<dbReference type="Gene3D" id="3.30.70.330">
    <property type="match status" value="1"/>
</dbReference>